<name>H1KV25_METEX</name>
<accession>H1KV25</accession>
<sequence>MTDTKKISDTASVEALLAGVEERATCKTGMAATRRRFAVVLADVHAAALRIQPRLLLDVGARQGCVDLDYRAAEGGGAYSISDEPSEPELQALAVAHARRNPIAAALDLLRIDLEWHASRAEEVADKVFAGVAEYARTEGGDYDGDAPGLIEAHCGDQELKFLPWAMACAILRPRLAAAQAAHLAELGENA</sequence>
<dbReference type="Proteomes" id="UP000004382">
    <property type="component" value="Unassembled WGS sequence"/>
</dbReference>
<proteinExistence type="predicted"/>
<evidence type="ECO:0000313" key="1">
    <source>
        <dbReference type="EMBL" id="EHP77560.1"/>
    </source>
</evidence>
<dbReference type="PATRIC" id="fig|882800.3.peg.6186"/>
<reference evidence="1 2" key="1">
    <citation type="submission" date="2011-09" db="EMBL/GenBank/DDBJ databases">
        <title>The draft genome of Methylobacterium extorquens DSM 13060.</title>
        <authorList>
            <consortium name="US DOE Joint Genome Institute (JGI-PGF)"/>
            <person name="Lucas S."/>
            <person name="Han J."/>
            <person name="Lapidus A."/>
            <person name="Cheng J.-F."/>
            <person name="Goodwin L."/>
            <person name="Pitluck S."/>
            <person name="Peters L."/>
            <person name="Land M.L."/>
            <person name="Hauser L."/>
            <person name="Koskimaki J."/>
            <person name="Halonen O."/>
            <person name="Pirttila A."/>
            <person name="Frank C."/>
            <person name="Woyke T.J."/>
        </authorList>
    </citation>
    <scope>NUCLEOTIDE SEQUENCE [LARGE SCALE GENOMIC DNA]</scope>
    <source>
        <strain evidence="1 2">DSM 13060</strain>
    </source>
</reference>
<gene>
    <name evidence="1" type="ORF">MetexDRAFT_6488</name>
</gene>
<dbReference type="RefSeq" id="WP_003607208.1">
    <property type="nucleotide sequence ID" value="NZ_AGJK01000447.1"/>
</dbReference>
<dbReference type="EMBL" id="AGJK01000447">
    <property type="protein sequence ID" value="EHP77560.1"/>
    <property type="molecule type" value="Genomic_DNA"/>
</dbReference>
<dbReference type="AlphaFoldDB" id="H1KV25"/>
<evidence type="ECO:0000313" key="2">
    <source>
        <dbReference type="Proteomes" id="UP000004382"/>
    </source>
</evidence>
<comment type="caution">
    <text evidence="1">The sequence shown here is derived from an EMBL/GenBank/DDBJ whole genome shotgun (WGS) entry which is preliminary data.</text>
</comment>
<protein>
    <submittedName>
        <fullName evidence="1">Uncharacterized protein</fullName>
    </submittedName>
</protein>
<organism evidence="1 2">
    <name type="scientific">Methylorubrum extorquens DSM 13060</name>
    <dbReference type="NCBI Taxonomy" id="882800"/>
    <lineage>
        <taxon>Bacteria</taxon>
        <taxon>Pseudomonadati</taxon>
        <taxon>Pseudomonadota</taxon>
        <taxon>Alphaproteobacteria</taxon>
        <taxon>Hyphomicrobiales</taxon>
        <taxon>Methylobacteriaceae</taxon>
        <taxon>Methylorubrum</taxon>
    </lineage>
</organism>